<gene>
    <name evidence="1" type="ORF">ElyMa_006041400</name>
</gene>
<proteinExistence type="predicted"/>
<organism evidence="1 2">
    <name type="scientific">Elysia marginata</name>
    <dbReference type="NCBI Taxonomy" id="1093978"/>
    <lineage>
        <taxon>Eukaryota</taxon>
        <taxon>Metazoa</taxon>
        <taxon>Spiralia</taxon>
        <taxon>Lophotrochozoa</taxon>
        <taxon>Mollusca</taxon>
        <taxon>Gastropoda</taxon>
        <taxon>Heterobranchia</taxon>
        <taxon>Euthyneura</taxon>
        <taxon>Panpulmonata</taxon>
        <taxon>Sacoglossa</taxon>
        <taxon>Placobranchoidea</taxon>
        <taxon>Plakobranchidae</taxon>
        <taxon>Elysia</taxon>
    </lineage>
</organism>
<evidence type="ECO:0000313" key="1">
    <source>
        <dbReference type="EMBL" id="GFR85954.1"/>
    </source>
</evidence>
<accession>A0AAV4GKF7</accession>
<dbReference type="EMBL" id="BMAT01012100">
    <property type="protein sequence ID" value="GFR85954.1"/>
    <property type="molecule type" value="Genomic_DNA"/>
</dbReference>
<dbReference type="Proteomes" id="UP000762676">
    <property type="component" value="Unassembled WGS sequence"/>
</dbReference>
<dbReference type="AlphaFoldDB" id="A0AAV4GKF7"/>
<reference evidence="1 2" key="1">
    <citation type="journal article" date="2021" name="Elife">
        <title>Chloroplast acquisition without the gene transfer in kleptoplastic sea slugs, Plakobranchus ocellatus.</title>
        <authorList>
            <person name="Maeda T."/>
            <person name="Takahashi S."/>
            <person name="Yoshida T."/>
            <person name="Shimamura S."/>
            <person name="Takaki Y."/>
            <person name="Nagai Y."/>
            <person name="Toyoda A."/>
            <person name="Suzuki Y."/>
            <person name="Arimoto A."/>
            <person name="Ishii H."/>
            <person name="Satoh N."/>
            <person name="Nishiyama T."/>
            <person name="Hasebe M."/>
            <person name="Maruyama T."/>
            <person name="Minagawa J."/>
            <person name="Obokata J."/>
            <person name="Shigenobu S."/>
        </authorList>
    </citation>
    <scope>NUCLEOTIDE SEQUENCE [LARGE SCALE GENOMIC DNA]</scope>
</reference>
<name>A0AAV4GKF7_9GAST</name>
<evidence type="ECO:0000313" key="2">
    <source>
        <dbReference type="Proteomes" id="UP000762676"/>
    </source>
</evidence>
<keyword evidence="2" id="KW-1185">Reference proteome</keyword>
<comment type="caution">
    <text evidence="1">The sequence shown here is derived from an EMBL/GenBank/DDBJ whole genome shotgun (WGS) entry which is preliminary data.</text>
</comment>
<protein>
    <submittedName>
        <fullName evidence="1">Uncharacterized protein</fullName>
    </submittedName>
</protein>
<sequence>MGNTRKAQTRIQRRKRTINCPRLPPEVALLCTHSQVSCDHRFLCALNQWRYGHSLKRLRLFPLPLWDTSFIGAVSQRARGKDPREMHFFHSLNTIKTNKV</sequence>